<dbReference type="HOGENOM" id="CLU_1556936_0_0_1"/>
<dbReference type="GeneID" id="20201863"/>
<protein>
    <submittedName>
        <fullName evidence="2 3">Uncharacterized protein</fullName>
    </submittedName>
</protein>
<reference evidence="2 4" key="2">
    <citation type="journal article" date="2013" name="Nature">
        <title>Insights into bilaterian evolution from three spiralian genomes.</title>
        <authorList>
            <person name="Simakov O."/>
            <person name="Marletaz F."/>
            <person name="Cho S.J."/>
            <person name="Edsinger-Gonzales E."/>
            <person name="Havlak P."/>
            <person name="Hellsten U."/>
            <person name="Kuo D.H."/>
            <person name="Larsson T."/>
            <person name="Lv J."/>
            <person name="Arendt D."/>
            <person name="Savage R."/>
            <person name="Osoegawa K."/>
            <person name="de Jong P."/>
            <person name="Grimwood J."/>
            <person name="Chapman J.A."/>
            <person name="Shapiro H."/>
            <person name="Aerts A."/>
            <person name="Otillar R.P."/>
            <person name="Terry A.Y."/>
            <person name="Boore J.L."/>
            <person name="Grigoriev I.V."/>
            <person name="Lindberg D.R."/>
            <person name="Seaver E.C."/>
            <person name="Weisblat D.A."/>
            <person name="Putnam N.H."/>
            <person name="Rokhsar D.S."/>
        </authorList>
    </citation>
    <scope>NUCLEOTIDE SEQUENCE</scope>
</reference>
<dbReference type="RefSeq" id="XP_009011024.1">
    <property type="nucleotide sequence ID" value="XM_009012776.1"/>
</dbReference>
<reference evidence="4" key="1">
    <citation type="submission" date="2012-12" db="EMBL/GenBank/DDBJ databases">
        <authorList>
            <person name="Hellsten U."/>
            <person name="Grimwood J."/>
            <person name="Chapman J.A."/>
            <person name="Shapiro H."/>
            <person name="Aerts A."/>
            <person name="Otillar R.P."/>
            <person name="Terry A.Y."/>
            <person name="Boore J.L."/>
            <person name="Simakov O."/>
            <person name="Marletaz F."/>
            <person name="Cho S.-J."/>
            <person name="Edsinger-Gonzales E."/>
            <person name="Havlak P."/>
            <person name="Kuo D.-H."/>
            <person name="Larsson T."/>
            <person name="Lv J."/>
            <person name="Arendt D."/>
            <person name="Savage R."/>
            <person name="Osoegawa K."/>
            <person name="de Jong P."/>
            <person name="Lindberg D.R."/>
            <person name="Seaver E.C."/>
            <person name="Weisblat D.A."/>
            <person name="Putnam N.H."/>
            <person name="Grigoriev I.V."/>
            <person name="Rokhsar D.S."/>
        </authorList>
    </citation>
    <scope>NUCLEOTIDE SEQUENCE</scope>
</reference>
<dbReference type="AlphaFoldDB" id="T1EZ63"/>
<feature type="region of interest" description="Disordered" evidence="1">
    <location>
        <begin position="54"/>
        <end position="82"/>
    </location>
</feature>
<dbReference type="KEGG" id="hro:HELRODRAFT_167251"/>
<accession>T1EZ63</accession>
<feature type="region of interest" description="Disordered" evidence="1">
    <location>
        <begin position="1"/>
        <end position="22"/>
    </location>
</feature>
<dbReference type="EMBL" id="AMQM01002740">
    <property type="status" value="NOT_ANNOTATED_CDS"/>
    <property type="molecule type" value="Genomic_DNA"/>
</dbReference>
<dbReference type="EMBL" id="KB095858">
    <property type="protein sequence ID" value="ESO10755.1"/>
    <property type="molecule type" value="Genomic_DNA"/>
</dbReference>
<dbReference type="InParanoid" id="T1EZ63"/>
<evidence type="ECO:0000256" key="1">
    <source>
        <dbReference type="SAM" id="MobiDB-lite"/>
    </source>
</evidence>
<reference evidence="3" key="3">
    <citation type="submission" date="2015-06" db="UniProtKB">
        <authorList>
            <consortium name="EnsemblMetazoa"/>
        </authorList>
    </citation>
    <scope>IDENTIFICATION</scope>
</reference>
<evidence type="ECO:0000313" key="4">
    <source>
        <dbReference type="Proteomes" id="UP000015101"/>
    </source>
</evidence>
<feature type="compositionally biased region" description="Low complexity" evidence="1">
    <location>
        <begin position="58"/>
        <end position="82"/>
    </location>
</feature>
<gene>
    <name evidence="3" type="primary">20201863</name>
    <name evidence="2" type="ORF">HELRODRAFT_167251</name>
</gene>
<name>T1EZ63_HELRO</name>
<dbReference type="EnsemblMetazoa" id="HelroT167251">
    <property type="protein sequence ID" value="HelroP167251"/>
    <property type="gene ID" value="HelroG167251"/>
</dbReference>
<sequence length="172" mass="18803">MLFLYSTSQQQQQQQQSKSTISKKYLKSISQEDVKRKSSFRYWLSSSMKKLSRGRLGIGSNNNNNNDDGNNDSNNYNNINNNKNNSTIIGGTNSKKILQTKSYSAPDRDYNDGDDEDEDAVAAFAAAGSGGGGNSTLVDVVVFETGAIERGGDFGSRGFATETLRDQTSLTR</sequence>
<organism evidence="3 4">
    <name type="scientific">Helobdella robusta</name>
    <name type="common">Californian leech</name>
    <dbReference type="NCBI Taxonomy" id="6412"/>
    <lineage>
        <taxon>Eukaryota</taxon>
        <taxon>Metazoa</taxon>
        <taxon>Spiralia</taxon>
        <taxon>Lophotrochozoa</taxon>
        <taxon>Annelida</taxon>
        <taxon>Clitellata</taxon>
        <taxon>Hirudinea</taxon>
        <taxon>Rhynchobdellida</taxon>
        <taxon>Glossiphoniidae</taxon>
        <taxon>Helobdella</taxon>
    </lineage>
</organism>
<dbReference type="CTD" id="20201863"/>
<evidence type="ECO:0000313" key="3">
    <source>
        <dbReference type="EnsemblMetazoa" id="HelroP167251"/>
    </source>
</evidence>
<proteinExistence type="predicted"/>
<dbReference type="Proteomes" id="UP000015101">
    <property type="component" value="Unassembled WGS sequence"/>
</dbReference>
<keyword evidence="4" id="KW-1185">Reference proteome</keyword>
<evidence type="ECO:0000313" key="2">
    <source>
        <dbReference type="EMBL" id="ESO10755.1"/>
    </source>
</evidence>